<proteinExistence type="inferred from homology"/>
<dbReference type="SUPFAM" id="SSF53335">
    <property type="entry name" value="S-adenosyl-L-methionine-dependent methyltransferases"/>
    <property type="match status" value="1"/>
</dbReference>
<keyword evidence="5" id="KW-1185">Reference proteome</keyword>
<dbReference type="PANTHER" id="PTHR11579:SF18">
    <property type="entry name" value="PROTEIN-L-ISOASPARTATE O-METHYLTRANSFERASE"/>
    <property type="match status" value="1"/>
</dbReference>
<dbReference type="Proteomes" id="UP001595892">
    <property type="component" value="Unassembled WGS sequence"/>
</dbReference>
<comment type="similarity">
    <text evidence="1">Belongs to the methyltransferase superfamily. L-isoaspartyl/D-aspartyl protein methyltransferase family.</text>
</comment>
<evidence type="ECO:0000313" key="4">
    <source>
        <dbReference type="EMBL" id="MFC4726668.1"/>
    </source>
</evidence>
<dbReference type="Gene3D" id="3.40.50.150">
    <property type="entry name" value="Vaccinia Virus protein VP39"/>
    <property type="match status" value="1"/>
</dbReference>
<sequence length="217" mass="23329">MSLDFDHARFAMIEQQIRPWEVLDPRVLEALASVRREDFVPAAQRNLAFADVGLPLGDGETMMKPVVEGRTLQALDLEAGDEVLEIGTGTGYLTACLSRLARAVTSIDIRADYVEAARGRLAAAGCGNVDLAVADALAYAPGRQFDAVCVTGAVATVPAHFVEWLRPGGRLFVVEGRSPAMEALRIVRTASGSQRESLFETDLPYLRGAAPVPTFTL</sequence>
<organism evidence="4 5">
    <name type="scientific">Coralloluteibacterium thermophilum</name>
    <dbReference type="NCBI Taxonomy" id="2707049"/>
    <lineage>
        <taxon>Bacteria</taxon>
        <taxon>Pseudomonadati</taxon>
        <taxon>Pseudomonadota</taxon>
        <taxon>Gammaproteobacteria</taxon>
        <taxon>Lysobacterales</taxon>
        <taxon>Lysobacteraceae</taxon>
        <taxon>Coralloluteibacterium</taxon>
    </lineage>
</organism>
<gene>
    <name evidence="4" type="ORF">ACFO3Q_00555</name>
</gene>
<evidence type="ECO:0000256" key="1">
    <source>
        <dbReference type="ARBA" id="ARBA00005369"/>
    </source>
</evidence>
<reference evidence="5" key="1">
    <citation type="journal article" date="2019" name="Int. J. Syst. Evol. Microbiol.">
        <title>The Global Catalogue of Microorganisms (GCM) 10K type strain sequencing project: providing services to taxonomists for standard genome sequencing and annotation.</title>
        <authorList>
            <consortium name="The Broad Institute Genomics Platform"/>
            <consortium name="The Broad Institute Genome Sequencing Center for Infectious Disease"/>
            <person name="Wu L."/>
            <person name="Ma J."/>
        </authorList>
    </citation>
    <scope>NUCLEOTIDE SEQUENCE [LARGE SCALE GENOMIC DNA]</scope>
    <source>
        <strain evidence="5">CGMCC 1.13574</strain>
    </source>
</reference>
<evidence type="ECO:0000313" key="5">
    <source>
        <dbReference type="Proteomes" id="UP001595892"/>
    </source>
</evidence>
<evidence type="ECO:0000256" key="3">
    <source>
        <dbReference type="ARBA" id="ARBA00030757"/>
    </source>
</evidence>
<dbReference type="EMBL" id="JBHSGG010000002">
    <property type="protein sequence ID" value="MFC4726668.1"/>
    <property type="molecule type" value="Genomic_DNA"/>
</dbReference>
<dbReference type="PANTHER" id="PTHR11579">
    <property type="entry name" value="PROTEIN-L-ISOASPARTATE O-METHYLTRANSFERASE"/>
    <property type="match status" value="1"/>
</dbReference>
<evidence type="ECO:0000256" key="2">
    <source>
        <dbReference type="ARBA" id="ARBA00013346"/>
    </source>
</evidence>
<dbReference type="Pfam" id="PF01135">
    <property type="entry name" value="PCMT"/>
    <property type="match status" value="1"/>
</dbReference>
<dbReference type="InterPro" id="IPR029063">
    <property type="entry name" value="SAM-dependent_MTases_sf"/>
</dbReference>
<comment type="caution">
    <text evidence="4">The sequence shown here is derived from an EMBL/GenBank/DDBJ whole genome shotgun (WGS) entry which is preliminary data.</text>
</comment>
<accession>A0ABV9NI17</accession>
<dbReference type="RefSeq" id="WP_377002574.1">
    <property type="nucleotide sequence ID" value="NZ_JBHSGG010000002.1"/>
</dbReference>
<name>A0ABV9NI17_9GAMM</name>
<dbReference type="CDD" id="cd02440">
    <property type="entry name" value="AdoMet_MTases"/>
    <property type="match status" value="1"/>
</dbReference>
<protein>
    <recommendedName>
        <fullName evidence="2">Protein-L-isoaspartate O-methyltransferase</fullName>
    </recommendedName>
    <alternativeName>
        <fullName evidence="3">Protein L-isoaspartyl methyltransferase</fullName>
    </alternativeName>
</protein>
<dbReference type="InterPro" id="IPR000682">
    <property type="entry name" value="PCMT"/>
</dbReference>